<comment type="subcellular location">
    <subcellularLocation>
        <location evidence="1">Membrane</location>
        <topology evidence="1">Multi-pass membrane protein</topology>
    </subcellularLocation>
</comment>
<evidence type="ECO:0008006" key="9">
    <source>
        <dbReference type="Google" id="ProtNLM"/>
    </source>
</evidence>
<sequence length="980" mass="109159">MDNMGYVQDQFRMRSTQGTGNKLTAVTIVLAGVAALVATLLSLVSIWLQLKNYRKPLLQRYVVRILIMVPIYSASSWGSIMSIKAAFWLDPLRDIYEAFTIYTFFQLLINFIGGERSLIIMMHGRRPVHHPWPLGHLPPVDISDPHTFLAIKRGILQYAWLKPILAFATIIMKATHTYKEGYLGVDSGYLWTGILYNVSVTLSLYSLAMFWVCMHEDLKPFRPMPKFLCIKLIIFASYWQGFLLSIIQWLGAIPNDVPGYSADNLAAAIQDALICFEMPIFAMSHWYAFSWHDYADVTISAARMPVKYAARDAFGVRDLIEDTKETFGGSNYGYRAFDSGDNVLAHEQSASREARMMAGLRYDREGKRKYWIPKPGEVNSRTPLLGASSASSSRERGAARSGNRNAAHDYRATDPDLEIAIDDEDESLYTSARAMEFGDYHYPVITAHTPSRRRWMEQDPEIITPATNRNLLQPTKAHEERRRKSENSSQSGRSQLVDLVVEDTQAEEAERVRARKEGGAKWNEEETRLFVRTYGDDEVSEGEEIREGFEPADVPSTEPPEFAVGDDEEDFEETDRKNKQPDPVVGLTDLPYGGPLRDKEVPPWNGEEAISSPSQYIECRPSDEIQGSWSVALQPANTLFSNGQLATLFRTKVELVPETTEIRLSPRTKLRAICVTAPDINKEQILSIPLIPITSPRCVSGSMGNVISQIIVPGSQQTEVPASTELEPAVANFLSQHDLTSTQIFAYIEHRDEKPNTSEAKHSGENPRATAPSHGDWQKAFNTGVLRKVTGGGGGWGKKRGLLSFDPSTTIDNVSDSPFPSGIDVVDKRRISQIATPGDTLQFFGTPSWPPTTETSKDAFGAHSLGSCLGYPLETDEASKLVSTILKFGKIPPSSDIVKYSENPKPINDWTVIPNFFGMLSEGNVSIYSRSSKGSGSYLQCTEAQDAKYRSTRLNVPYATLTNIQESKKLADATDKGGED</sequence>
<evidence type="ECO:0000256" key="5">
    <source>
        <dbReference type="SAM" id="MobiDB-lite"/>
    </source>
</evidence>
<dbReference type="PANTHER" id="PTHR23423">
    <property type="entry name" value="ORGANIC SOLUTE TRANSPORTER-RELATED"/>
    <property type="match status" value="1"/>
</dbReference>
<dbReference type="EMBL" id="LCWF01000085">
    <property type="protein sequence ID" value="KKY21426.1"/>
    <property type="molecule type" value="Genomic_DNA"/>
</dbReference>
<feature type="transmembrane region" description="Helical" evidence="6">
    <location>
        <begin position="61"/>
        <end position="83"/>
    </location>
</feature>
<name>A0A0G2EGR8_PHACM</name>
<evidence type="ECO:0000256" key="2">
    <source>
        <dbReference type="ARBA" id="ARBA00022692"/>
    </source>
</evidence>
<comment type="caution">
    <text evidence="7">The sequence shown here is derived from an EMBL/GenBank/DDBJ whole genome shotgun (WGS) entry which is preliminary data.</text>
</comment>
<accession>A0A0G2EGR8</accession>
<proteinExistence type="predicted"/>
<dbReference type="GO" id="GO:0016020">
    <property type="term" value="C:membrane"/>
    <property type="evidence" value="ECO:0007669"/>
    <property type="project" value="UniProtKB-SubCell"/>
</dbReference>
<evidence type="ECO:0000256" key="4">
    <source>
        <dbReference type="ARBA" id="ARBA00023136"/>
    </source>
</evidence>
<dbReference type="Pfam" id="PF03619">
    <property type="entry name" value="Solute_trans_a"/>
    <property type="match status" value="1"/>
</dbReference>
<evidence type="ECO:0000313" key="8">
    <source>
        <dbReference type="Proteomes" id="UP000053317"/>
    </source>
</evidence>
<feature type="transmembrane region" description="Helical" evidence="6">
    <location>
        <begin position="194"/>
        <end position="215"/>
    </location>
</feature>
<reference evidence="7 8" key="2">
    <citation type="submission" date="2015-05" db="EMBL/GenBank/DDBJ databases">
        <authorList>
            <person name="Morales-Cruz A."/>
            <person name="Amrine K.C."/>
            <person name="Cantu D."/>
        </authorList>
    </citation>
    <scope>NUCLEOTIDE SEQUENCE [LARGE SCALE GENOMIC DNA]</scope>
    <source>
        <strain evidence="7">UCRPC4</strain>
    </source>
</reference>
<organism evidence="7 8">
    <name type="scientific">Phaeomoniella chlamydospora</name>
    <name type="common">Phaeoacremonium chlamydosporum</name>
    <dbReference type="NCBI Taxonomy" id="158046"/>
    <lineage>
        <taxon>Eukaryota</taxon>
        <taxon>Fungi</taxon>
        <taxon>Dikarya</taxon>
        <taxon>Ascomycota</taxon>
        <taxon>Pezizomycotina</taxon>
        <taxon>Eurotiomycetes</taxon>
        <taxon>Chaetothyriomycetidae</taxon>
        <taxon>Phaeomoniellales</taxon>
        <taxon>Phaeomoniellaceae</taxon>
        <taxon>Phaeomoniella</taxon>
    </lineage>
</organism>
<evidence type="ECO:0000256" key="3">
    <source>
        <dbReference type="ARBA" id="ARBA00022989"/>
    </source>
</evidence>
<feature type="transmembrane region" description="Helical" evidence="6">
    <location>
        <begin position="155"/>
        <end position="174"/>
    </location>
</feature>
<keyword evidence="8" id="KW-1185">Reference proteome</keyword>
<dbReference type="InterPro" id="IPR005178">
    <property type="entry name" value="Ostalpha/TMEM184C"/>
</dbReference>
<evidence type="ECO:0000256" key="6">
    <source>
        <dbReference type="SAM" id="Phobius"/>
    </source>
</evidence>
<gene>
    <name evidence="7" type="ORF">UCRPC4_g03689</name>
</gene>
<dbReference type="Proteomes" id="UP000053317">
    <property type="component" value="Unassembled WGS sequence"/>
</dbReference>
<keyword evidence="3 6" id="KW-1133">Transmembrane helix</keyword>
<evidence type="ECO:0000313" key="7">
    <source>
        <dbReference type="EMBL" id="KKY21426.1"/>
    </source>
</evidence>
<evidence type="ECO:0000256" key="1">
    <source>
        <dbReference type="ARBA" id="ARBA00004141"/>
    </source>
</evidence>
<dbReference type="OrthoDB" id="5348404at2759"/>
<feature type="transmembrane region" description="Helical" evidence="6">
    <location>
        <begin position="227"/>
        <end position="251"/>
    </location>
</feature>
<feature type="region of interest" description="Disordered" evidence="5">
    <location>
        <begin position="537"/>
        <end position="597"/>
    </location>
</feature>
<feature type="transmembrane region" description="Helical" evidence="6">
    <location>
        <begin position="23"/>
        <end position="49"/>
    </location>
</feature>
<feature type="region of interest" description="Disordered" evidence="5">
    <location>
        <begin position="753"/>
        <end position="777"/>
    </location>
</feature>
<feature type="transmembrane region" description="Helical" evidence="6">
    <location>
        <begin position="95"/>
        <end position="113"/>
    </location>
</feature>
<feature type="compositionally biased region" description="Acidic residues" evidence="5">
    <location>
        <begin position="564"/>
        <end position="573"/>
    </location>
</feature>
<dbReference type="SMART" id="SM01417">
    <property type="entry name" value="Solute_trans_a"/>
    <property type="match status" value="1"/>
</dbReference>
<keyword evidence="4 6" id="KW-0472">Membrane</keyword>
<reference evidence="7 8" key="1">
    <citation type="submission" date="2015-05" db="EMBL/GenBank/DDBJ databases">
        <title>Distinctive expansion of gene families associated with plant cell wall degradation and secondary metabolism in the genomes of grapevine trunk pathogens.</title>
        <authorList>
            <person name="Lawrence D.P."/>
            <person name="Travadon R."/>
            <person name="Rolshausen P.E."/>
            <person name="Baumgartner K."/>
        </authorList>
    </citation>
    <scope>NUCLEOTIDE SEQUENCE [LARGE SCALE GENOMIC DNA]</scope>
    <source>
        <strain evidence="7">UCRPC4</strain>
    </source>
</reference>
<feature type="region of interest" description="Disordered" evidence="5">
    <location>
        <begin position="460"/>
        <end position="497"/>
    </location>
</feature>
<protein>
    <recommendedName>
        <fullName evidence="9">Duf300 domain protein</fullName>
    </recommendedName>
</protein>
<dbReference type="AlphaFoldDB" id="A0A0G2EGR8"/>
<feature type="region of interest" description="Disordered" evidence="5">
    <location>
        <begin position="381"/>
        <end position="417"/>
    </location>
</feature>
<feature type="compositionally biased region" description="Basic and acidic residues" evidence="5">
    <location>
        <begin position="753"/>
        <end position="765"/>
    </location>
</feature>
<feature type="compositionally biased region" description="Basic and acidic residues" evidence="5">
    <location>
        <begin position="476"/>
        <end position="486"/>
    </location>
</feature>
<keyword evidence="2 6" id="KW-0812">Transmembrane</keyword>